<proteinExistence type="predicted"/>
<organism evidence="2 3">
    <name type="scientific">Granulicella rosea</name>
    <dbReference type="NCBI Taxonomy" id="474952"/>
    <lineage>
        <taxon>Bacteria</taxon>
        <taxon>Pseudomonadati</taxon>
        <taxon>Acidobacteriota</taxon>
        <taxon>Terriglobia</taxon>
        <taxon>Terriglobales</taxon>
        <taxon>Acidobacteriaceae</taxon>
        <taxon>Granulicella</taxon>
    </lineage>
</organism>
<evidence type="ECO:0008006" key="4">
    <source>
        <dbReference type="Google" id="ProtNLM"/>
    </source>
</evidence>
<feature type="chain" id="PRO_5012014760" description="Outer membrane protein beta-barrel domain-containing protein" evidence="1">
    <location>
        <begin position="22"/>
        <end position="189"/>
    </location>
</feature>
<protein>
    <recommendedName>
        <fullName evidence="4">Outer membrane protein beta-barrel domain-containing protein</fullName>
    </recommendedName>
</protein>
<dbReference type="EMBL" id="FZOU01000012">
    <property type="protein sequence ID" value="SNT41654.1"/>
    <property type="molecule type" value="Genomic_DNA"/>
</dbReference>
<evidence type="ECO:0000313" key="3">
    <source>
        <dbReference type="Proteomes" id="UP000198356"/>
    </source>
</evidence>
<name>A0A239MHS4_9BACT</name>
<evidence type="ECO:0000313" key="2">
    <source>
        <dbReference type="EMBL" id="SNT41654.1"/>
    </source>
</evidence>
<keyword evidence="3" id="KW-1185">Reference proteome</keyword>
<sequence>MHLPRPALLLATLAVAVTASAQRQPKLDLSLGYVAEHANPVGQGGNFWTQGGFVEIGADAWRGLGLAANVTGTHTNSFGPNAVPLTLVTATFGPRYRYAWPAQRHPLSVFGEALVGEAHGIGSLFPATQGVNANAVSLALQLGGGVDLGLSRHLAVRAVQAGWVRTQLPNSTTNVQNDLRIGAGLAVKF</sequence>
<dbReference type="Proteomes" id="UP000198356">
    <property type="component" value="Unassembled WGS sequence"/>
</dbReference>
<reference evidence="2 3" key="1">
    <citation type="submission" date="2017-06" db="EMBL/GenBank/DDBJ databases">
        <authorList>
            <person name="Kim H.J."/>
            <person name="Triplett B.A."/>
        </authorList>
    </citation>
    <scope>NUCLEOTIDE SEQUENCE [LARGE SCALE GENOMIC DNA]</scope>
    <source>
        <strain evidence="2 3">DSM 18704</strain>
    </source>
</reference>
<feature type="signal peptide" evidence="1">
    <location>
        <begin position="1"/>
        <end position="21"/>
    </location>
</feature>
<evidence type="ECO:0000256" key="1">
    <source>
        <dbReference type="SAM" id="SignalP"/>
    </source>
</evidence>
<dbReference type="OrthoDB" id="116075at2"/>
<dbReference type="AlphaFoldDB" id="A0A239MHS4"/>
<dbReference type="SUPFAM" id="SSF56925">
    <property type="entry name" value="OMPA-like"/>
    <property type="match status" value="1"/>
</dbReference>
<accession>A0A239MHS4</accession>
<gene>
    <name evidence="2" type="ORF">SAMN05421770_11251</name>
</gene>
<dbReference type="InterPro" id="IPR011250">
    <property type="entry name" value="OMP/PagP_B-barrel"/>
</dbReference>
<dbReference type="RefSeq" id="WP_089410329.1">
    <property type="nucleotide sequence ID" value="NZ_FZOU01000012.1"/>
</dbReference>
<keyword evidence="1" id="KW-0732">Signal</keyword>